<feature type="compositionally biased region" description="Low complexity" evidence="1">
    <location>
        <begin position="67"/>
        <end position="77"/>
    </location>
</feature>
<organism evidence="2 3">
    <name type="scientific">Paraburkholderia piptadeniae</name>
    <dbReference type="NCBI Taxonomy" id="1701573"/>
    <lineage>
        <taxon>Bacteria</taxon>
        <taxon>Pseudomonadati</taxon>
        <taxon>Pseudomonadota</taxon>
        <taxon>Betaproteobacteria</taxon>
        <taxon>Burkholderiales</taxon>
        <taxon>Burkholderiaceae</taxon>
        <taxon>Paraburkholderia</taxon>
    </lineage>
</organism>
<feature type="compositionally biased region" description="Polar residues" evidence="1">
    <location>
        <begin position="78"/>
        <end position="98"/>
    </location>
</feature>
<keyword evidence="3" id="KW-1185">Reference proteome</keyword>
<evidence type="ECO:0000256" key="1">
    <source>
        <dbReference type="SAM" id="MobiDB-lite"/>
    </source>
</evidence>
<evidence type="ECO:0000313" key="2">
    <source>
        <dbReference type="EMBL" id="SIT50720.1"/>
    </source>
</evidence>
<name>A0A1N7STM0_9BURK</name>
<protein>
    <submittedName>
        <fullName evidence="2">Uncharacterized protein</fullName>
    </submittedName>
</protein>
<reference evidence="2" key="1">
    <citation type="submission" date="2016-12" db="EMBL/GenBank/DDBJ databases">
        <authorList>
            <person name="Moulin L."/>
        </authorList>
    </citation>
    <scope>NUCLEOTIDE SEQUENCE [LARGE SCALE GENOMIC DNA]</scope>
    <source>
        <strain evidence="2">STM 7183</strain>
    </source>
</reference>
<dbReference type="AlphaFoldDB" id="A0A1N7STM0"/>
<dbReference type="Proteomes" id="UP000195569">
    <property type="component" value="Unassembled WGS sequence"/>
</dbReference>
<comment type="caution">
    <text evidence="2">The sequence shown here is derived from an EMBL/GenBank/DDBJ whole genome shotgun (WGS) entry which is preliminary data.</text>
</comment>
<feature type="region of interest" description="Disordered" evidence="1">
    <location>
        <begin position="64"/>
        <end position="98"/>
    </location>
</feature>
<gene>
    <name evidence="2" type="ORF">BN2476_930018</name>
</gene>
<accession>A0A1N7STM0</accession>
<dbReference type="EMBL" id="CYGY02000093">
    <property type="protein sequence ID" value="SIT50720.1"/>
    <property type="molecule type" value="Genomic_DNA"/>
</dbReference>
<proteinExistence type="predicted"/>
<evidence type="ECO:0000313" key="3">
    <source>
        <dbReference type="Proteomes" id="UP000195569"/>
    </source>
</evidence>
<sequence length="98" mass="10171">MSPSFTRWLTPSRASRANLAARFRNPGSFKATEVTITTNTAVHYTLPASTLKSPDEANLTAADWAKPAGSSSAPSPGFTTSDGCASASNVLHSSTKPS</sequence>